<evidence type="ECO:0000313" key="2">
    <source>
        <dbReference type="EMBL" id="MFB9830717.1"/>
    </source>
</evidence>
<keyword evidence="1" id="KW-1133">Transmembrane helix</keyword>
<gene>
    <name evidence="2" type="ORF">ACFFNX_00690</name>
</gene>
<protein>
    <recommendedName>
        <fullName evidence="4">DUF998 domain-containing protein</fullName>
    </recommendedName>
</protein>
<accession>A0ABV5Y9G7</accession>
<feature type="transmembrane region" description="Helical" evidence="1">
    <location>
        <begin position="63"/>
        <end position="84"/>
    </location>
</feature>
<reference evidence="2 3" key="1">
    <citation type="submission" date="2024-09" db="EMBL/GenBank/DDBJ databases">
        <authorList>
            <person name="Sun Q."/>
            <person name="Mori K."/>
        </authorList>
    </citation>
    <scope>NUCLEOTIDE SEQUENCE [LARGE SCALE GENOMIC DNA]</scope>
    <source>
        <strain evidence="2 3">TBRC 0563</strain>
    </source>
</reference>
<sequence length="154" mass="15930">MAAQATGVLKTPRHRAVLAAMGGGLALTIVATVYPLVDRATTHVLADHIRATYPAYDAGEVDAAVTAYLAILSVVGGLGVLGWLGAMWAVRGRRGWAPWAASGLWLAAACLALGGLTVKDTSGDVGLAPPLAWLQVPPCVLGLVALALLWRTRR</sequence>
<proteinExistence type="predicted"/>
<feature type="transmembrane region" description="Helical" evidence="1">
    <location>
        <begin position="16"/>
        <end position="37"/>
    </location>
</feature>
<dbReference type="Proteomes" id="UP001589627">
    <property type="component" value="Unassembled WGS sequence"/>
</dbReference>
<keyword evidence="3" id="KW-1185">Reference proteome</keyword>
<organism evidence="2 3">
    <name type="scientific">Actinoallomurus acaciae</name>
    <dbReference type="NCBI Taxonomy" id="502577"/>
    <lineage>
        <taxon>Bacteria</taxon>
        <taxon>Bacillati</taxon>
        <taxon>Actinomycetota</taxon>
        <taxon>Actinomycetes</taxon>
        <taxon>Streptosporangiales</taxon>
        <taxon>Thermomonosporaceae</taxon>
        <taxon>Actinoallomurus</taxon>
    </lineage>
</organism>
<comment type="caution">
    <text evidence="2">The sequence shown here is derived from an EMBL/GenBank/DDBJ whole genome shotgun (WGS) entry which is preliminary data.</text>
</comment>
<evidence type="ECO:0000313" key="3">
    <source>
        <dbReference type="Proteomes" id="UP001589627"/>
    </source>
</evidence>
<dbReference type="EMBL" id="JBHLZP010000002">
    <property type="protein sequence ID" value="MFB9830717.1"/>
    <property type="molecule type" value="Genomic_DNA"/>
</dbReference>
<feature type="transmembrane region" description="Helical" evidence="1">
    <location>
        <begin position="96"/>
        <end position="118"/>
    </location>
</feature>
<keyword evidence="1" id="KW-0812">Transmembrane</keyword>
<keyword evidence="1" id="KW-0472">Membrane</keyword>
<dbReference type="RefSeq" id="WP_378193368.1">
    <property type="nucleotide sequence ID" value="NZ_JBHLZP010000002.1"/>
</dbReference>
<evidence type="ECO:0000256" key="1">
    <source>
        <dbReference type="SAM" id="Phobius"/>
    </source>
</evidence>
<evidence type="ECO:0008006" key="4">
    <source>
        <dbReference type="Google" id="ProtNLM"/>
    </source>
</evidence>
<name>A0ABV5Y9G7_9ACTN</name>
<feature type="transmembrane region" description="Helical" evidence="1">
    <location>
        <begin position="130"/>
        <end position="150"/>
    </location>
</feature>